<dbReference type="InterPro" id="IPR012551">
    <property type="entry name" value="DUF1707_SHOCT-like"/>
</dbReference>
<organism evidence="3 4">
    <name type="scientific">Allocatelliglobosispora scoriae</name>
    <dbReference type="NCBI Taxonomy" id="643052"/>
    <lineage>
        <taxon>Bacteria</taxon>
        <taxon>Bacillati</taxon>
        <taxon>Actinomycetota</taxon>
        <taxon>Actinomycetes</taxon>
        <taxon>Micromonosporales</taxon>
        <taxon>Micromonosporaceae</taxon>
        <taxon>Allocatelliglobosispora</taxon>
    </lineage>
</organism>
<comment type="caution">
    <text evidence="3">The sequence shown here is derived from an EMBL/GenBank/DDBJ whole genome shotgun (WGS) entry which is preliminary data.</text>
</comment>
<dbReference type="Proteomes" id="UP000587527">
    <property type="component" value="Unassembled WGS sequence"/>
</dbReference>
<evidence type="ECO:0000313" key="3">
    <source>
        <dbReference type="EMBL" id="MBB5873490.1"/>
    </source>
</evidence>
<feature type="transmembrane region" description="Helical" evidence="1">
    <location>
        <begin position="84"/>
        <end position="106"/>
    </location>
</feature>
<evidence type="ECO:0000259" key="2">
    <source>
        <dbReference type="Pfam" id="PF08044"/>
    </source>
</evidence>
<keyword evidence="4" id="KW-1185">Reference proteome</keyword>
<reference evidence="3 4" key="1">
    <citation type="submission" date="2020-08" db="EMBL/GenBank/DDBJ databases">
        <title>Sequencing the genomes of 1000 actinobacteria strains.</title>
        <authorList>
            <person name="Klenk H.-P."/>
        </authorList>
    </citation>
    <scope>NUCLEOTIDE SEQUENCE [LARGE SCALE GENOMIC DNA]</scope>
    <source>
        <strain evidence="3 4">DSM 45362</strain>
    </source>
</reference>
<dbReference type="PANTHER" id="PTHR40763">
    <property type="entry name" value="MEMBRANE PROTEIN-RELATED"/>
    <property type="match status" value="1"/>
</dbReference>
<gene>
    <name evidence="3" type="ORF">F4553_006924</name>
</gene>
<keyword evidence="1" id="KW-1133">Transmembrane helix</keyword>
<dbReference type="Pfam" id="PF08044">
    <property type="entry name" value="DUF1707"/>
    <property type="match status" value="1"/>
</dbReference>
<protein>
    <recommendedName>
        <fullName evidence="2">DUF1707 domain-containing protein</fullName>
    </recommendedName>
</protein>
<feature type="domain" description="DUF1707" evidence="2">
    <location>
        <begin position="1"/>
        <end position="53"/>
    </location>
</feature>
<evidence type="ECO:0000256" key="1">
    <source>
        <dbReference type="SAM" id="Phobius"/>
    </source>
</evidence>
<name>A0A841C3G0_9ACTN</name>
<evidence type="ECO:0000313" key="4">
    <source>
        <dbReference type="Proteomes" id="UP000587527"/>
    </source>
</evidence>
<dbReference type="AlphaFoldDB" id="A0A841C3G0"/>
<dbReference type="PANTHER" id="PTHR40763:SF4">
    <property type="entry name" value="DUF1707 DOMAIN-CONTAINING PROTEIN"/>
    <property type="match status" value="1"/>
</dbReference>
<dbReference type="EMBL" id="JACHMN010000003">
    <property type="protein sequence ID" value="MBB5873490.1"/>
    <property type="molecule type" value="Genomic_DNA"/>
</dbReference>
<feature type="transmembrane region" description="Helical" evidence="1">
    <location>
        <begin position="118"/>
        <end position="140"/>
    </location>
</feature>
<sequence length="164" mass="18651">MRASDADRRAVIARLGTALSEGRLDQAEHDRRVARVPQSVTYGDLAQLYADLPTTSLGIETRSHVTYARVDGVRRPKRVGYLPTWVRVLWTIWLTIVSINIALWAMVSVTNRTFTYFWPIWVAIPTAAGLLSISLGTALVRHERQAKELRRNLKVARRSTLRRT</sequence>
<accession>A0A841C3G0</accession>
<dbReference type="RefSeq" id="WP_184844786.1">
    <property type="nucleotide sequence ID" value="NZ_JACHMN010000003.1"/>
</dbReference>
<proteinExistence type="predicted"/>
<keyword evidence="1" id="KW-0472">Membrane</keyword>
<keyword evidence="1" id="KW-0812">Transmembrane</keyword>